<evidence type="ECO:0000259" key="13">
    <source>
        <dbReference type="Pfam" id="PF04065"/>
    </source>
</evidence>
<evidence type="ECO:0000256" key="11">
    <source>
        <dbReference type="SAM" id="Coils"/>
    </source>
</evidence>
<feature type="domain" description="NOT2/NOT3/NOT5 C-terminal" evidence="14">
    <location>
        <begin position="553"/>
        <end position="679"/>
    </location>
</feature>
<evidence type="ECO:0000256" key="8">
    <source>
        <dbReference type="ARBA" id="ARBA00023163"/>
    </source>
</evidence>
<evidence type="ECO:0000256" key="1">
    <source>
        <dbReference type="ARBA" id="ARBA00004123"/>
    </source>
</evidence>
<name>A0ABQ8UAW5_9EUKA</name>
<dbReference type="Pfam" id="PF04153">
    <property type="entry name" value="NOT2_3_5_C"/>
    <property type="match status" value="1"/>
</dbReference>
<dbReference type="Gene3D" id="2.30.30.1020">
    <property type="entry name" value="CCR4-NOT complex subunit 2/3/5, C-terminal domain"/>
    <property type="match status" value="1"/>
</dbReference>
<keyword evidence="7 10" id="KW-0805">Transcription regulation</keyword>
<dbReference type="InterPro" id="IPR007207">
    <property type="entry name" value="Not_N"/>
</dbReference>
<keyword evidence="5 10" id="KW-0678">Repressor</keyword>
<proteinExistence type="inferred from homology"/>
<dbReference type="PANTHER" id="PTHR23326">
    <property type="entry name" value="CCR4 NOT-RELATED"/>
    <property type="match status" value="1"/>
</dbReference>
<evidence type="ECO:0000256" key="12">
    <source>
        <dbReference type="SAM" id="MobiDB-lite"/>
    </source>
</evidence>
<feature type="compositionally biased region" description="Low complexity" evidence="12">
    <location>
        <begin position="456"/>
        <end position="470"/>
    </location>
</feature>
<evidence type="ECO:0000259" key="14">
    <source>
        <dbReference type="Pfam" id="PF04153"/>
    </source>
</evidence>
<reference evidence="15" key="1">
    <citation type="journal article" date="2022" name="bioRxiv">
        <title>Genomics of Preaxostyla Flagellates Illuminates Evolutionary Transitions and the Path Towards Mitochondrial Loss.</title>
        <authorList>
            <person name="Novak L.V.F."/>
            <person name="Treitli S.C."/>
            <person name="Pyrih J."/>
            <person name="Halakuc P."/>
            <person name="Pipaliya S.V."/>
            <person name="Vacek V."/>
            <person name="Brzon O."/>
            <person name="Soukal P."/>
            <person name="Eme L."/>
            <person name="Dacks J.B."/>
            <person name="Karnkowska A."/>
            <person name="Elias M."/>
            <person name="Hampl V."/>
        </authorList>
    </citation>
    <scope>NUCLEOTIDE SEQUENCE</scope>
    <source>
        <strain evidence="15">RCP-MX</strain>
    </source>
</reference>
<feature type="compositionally biased region" description="Pro residues" evidence="12">
    <location>
        <begin position="442"/>
        <end position="455"/>
    </location>
</feature>
<feature type="compositionally biased region" description="Low complexity" evidence="12">
    <location>
        <begin position="261"/>
        <end position="275"/>
    </location>
</feature>
<comment type="subcellular location">
    <subcellularLocation>
        <location evidence="2 10">Cytoplasm</location>
    </subcellularLocation>
    <subcellularLocation>
        <location evidence="1 10">Nucleus</location>
    </subcellularLocation>
</comment>
<gene>
    <name evidence="15" type="ORF">PAPYR_9958</name>
</gene>
<evidence type="ECO:0000256" key="7">
    <source>
        <dbReference type="ARBA" id="ARBA00023015"/>
    </source>
</evidence>
<dbReference type="EMBL" id="JAPMOS010000117">
    <property type="protein sequence ID" value="KAJ4455163.1"/>
    <property type="molecule type" value="Genomic_DNA"/>
</dbReference>
<feature type="region of interest" description="Disordered" evidence="12">
    <location>
        <begin position="228"/>
        <end position="499"/>
    </location>
</feature>
<organism evidence="15 16">
    <name type="scientific">Paratrimastix pyriformis</name>
    <dbReference type="NCBI Taxonomy" id="342808"/>
    <lineage>
        <taxon>Eukaryota</taxon>
        <taxon>Metamonada</taxon>
        <taxon>Preaxostyla</taxon>
        <taxon>Paratrimastigidae</taxon>
        <taxon>Paratrimastix</taxon>
    </lineage>
</organism>
<feature type="domain" description="CCR4-Not complex component Not N-terminal" evidence="13">
    <location>
        <begin position="5"/>
        <end position="223"/>
    </location>
</feature>
<keyword evidence="11" id="KW-0175">Coiled coil</keyword>
<evidence type="ECO:0000256" key="2">
    <source>
        <dbReference type="ARBA" id="ARBA00004496"/>
    </source>
</evidence>
<dbReference type="Pfam" id="PF04065">
    <property type="entry name" value="Not3"/>
    <property type="match status" value="1"/>
</dbReference>
<dbReference type="InterPro" id="IPR038635">
    <property type="entry name" value="CCR4-NOT_su2/3/5_C_sf"/>
</dbReference>
<feature type="compositionally biased region" description="Low complexity" evidence="12">
    <location>
        <begin position="516"/>
        <end position="534"/>
    </location>
</feature>
<evidence type="ECO:0000313" key="15">
    <source>
        <dbReference type="EMBL" id="KAJ4455163.1"/>
    </source>
</evidence>
<feature type="region of interest" description="Disordered" evidence="12">
    <location>
        <begin position="516"/>
        <end position="543"/>
    </location>
</feature>
<dbReference type="InterPro" id="IPR012270">
    <property type="entry name" value="CCR4-NOT_su3/5"/>
</dbReference>
<evidence type="ECO:0000256" key="5">
    <source>
        <dbReference type="ARBA" id="ARBA00022491"/>
    </source>
</evidence>
<comment type="similarity">
    <text evidence="3 10">Belongs to the CNOT2/3/5 family.</text>
</comment>
<evidence type="ECO:0000256" key="6">
    <source>
        <dbReference type="ARBA" id="ARBA00022553"/>
    </source>
</evidence>
<accession>A0ABQ8UAW5</accession>
<dbReference type="Proteomes" id="UP001141327">
    <property type="component" value="Unassembled WGS sequence"/>
</dbReference>
<evidence type="ECO:0000256" key="3">
    <source>
        <dbReference type="ARBA" id="ARBA00007682"/>
    </source>
</evidence>
<sequence>MSTLRKLQTEIDRLLKKIQEGIAEFNEIWDKVHTAVNANQKEKYEADLKREIKKLQRYRDQIKTWCSSNEIKDKSTLVSARRSIETEMERFKVCEKETKTKPYSKEGLQQMKPDPHEGPKAECRAWITRNLSLLQEQIDHIEAQIEALKAKKKRDGLKELEDNMQHHAFHVTQLEKLMRCLENDAVTVEEANNIEDDVNYFIEENQNPDFLFNEDVYAELNLDAADVDPLIAGGDPDETTATPPSPLQPKASTPMPPPSPSTSTRSLADPSATTPPVLPTPPGLPAPPGSSKLPPLHPRAAGPSNPGRPASPPKASPPLASSASAPGSSSAPAAGRPAASPSTRLSPSSSSPPSAPSPLPARSPAPSPPTTPTAPRAPTQILSHHPPPTPPSPGQQYRGAVRPGAPAGYPQPALNPAGPATHAPQQPQPQQQQQQQQRSSPAPQPQPQQPQPSPPQQQQAQAQQQQQQHQSPREAASETLEDVIAHSVPGTASAAAPPAAALASVASAPAAQPQAAAPAAASSAPAPQQAIPAPTKVPGTRPDPMQMLEASFRTMPDPQEALRPRPYVARYPHASPAYFPQQPLRSLKDPARFATFDPDTLFFIFYFQQGTYEQYLAAKELKKQAWRYHRKYNTWFQRHSDPTDLKDDYEEGTYVYFDHGETGWCQRVKEKFRFDYQFLEDEA</sequence>
<evidence type="ECO:0000313" key="16">
    <source>
        <dbReference type="Proteomes" id="UP001141327"/>
    </source>
</evidence>
<keyword evidence="16" id="KW-1185">Reference proteome</keyword>
<protein>
    <submittedName>
        <fullName evidence="15">CCR4-NOT transcription complex subunit 3</fullName>
    </submittedName>
</protein>
<feature type="compositionally biased region" description="Pro residues" evidence="12">
    <location>
        <begin position="353"/>
        <end position="372"/>
    </location>
</feature>
<keyword evidence="8 10" id="KW-0804">Transcription</keyword>
<feature type="compositionally biased region" description="Pro residues" evidence="12">
    <location>
        <begin position="276"/>
        <end position="288"/>
    </location>
</feature>
<keyword evidence="6" id="KW-0597">Phosphoprotein</keyword>
<dbReference type="PIRSF" id="PIRSF005290">
    <property type="entry name" value="NOT_su_3_5"/>
    <property type="match status" value="1"/>
</dbReference>
<feature type="compositionally biased region" description="Low complexity" evidence="12">
    <location>
        <begin position="317"/>
        <end position="352"/>
    </location>
</feature>
<keyword evidence="4 10" id="KW-0963">Cytoplasm</keyword>
<comment type="caution">
    <text evidence="15">The sequence shown here is derived from an EMBL/GenBank/DDBJ whole genome shotgun (WGS) entry which is preliminary data.</text>
</comment>
<feature type="compositionally biased region" description="Low complexity" evidence="12">
    <location>
        <begin position="423"/>
        <end position="441"/>
    </location>
</feature>
<feature type="coiled-coil region" evidence="11">
    <location>
        <begin position="131"/>
        <end position="191"/>
    </location>
</feature>
<evidence type="ECO:0000256" key="9">
    <source>
        <dbReference type="ARBA" id="ARBA00023242"/>
    </source>
</evidence>
<evidence type="ECO:0000256" key="4">
    <source>
        <dbReference type="ARBA" id="ARBA00022490"/>
    </source>
</evidence>
<feature type="coiled-coil region" evidence="11">
    <location>
        <begin position="4"/>
        <end position="61"/>
    </location>
</feature>
<dbReference type="InterPro" id="IPR007282">
    <property type="entry name" value="NOT2/3/5_C"/>
</dbReference>
<evidence type="ECO:0000256" key="10">
    <source>
        <dbReference type="PIRNR" id="PIRNR005290"/>
    </source>
</evidence>
<keyword evidence="9 10" id="KW-0539">Nucleus</keyword>
<dbReference type="InterPro" id="IPR040168">
    <property type="entry name" value="Not2/3/5"/>
</dbReference>